<evidence type="ECO:0000256" key="4">
    <source>
        <dbReference type="ARBA" id="ARBA00022617"/>
    </source>
</evidence>
<keyword evidence="12" id="KW-0560">Oxidoreductase</keyword>
<reference evidence="12 13" key="1">
    <citation type="submission" date="2015-11" db="EMBL/GenBank/DDBJ databases">
        <authorList>
            <person name="Lin W."/>
        </authorList>
    </citation>
    <scope>NUCLEOTIDE SEQUENCE [LARGE SCALE GENOMIC DNA]</scope>
    <source>
        <strain evidence="12 13">HCH-1</strain>
    </source>
</reference>
<dbReference type="InterPro" id="IPR004559">
    <property type="entry name" value="HemW-like"/>
</dbReference>
<dbReference type="Pfam" id="PF04055">
    <property type="entry name" value="Radical_SAM"/>
    <property type="match status" value="1"/>
</dbReference>
<keyword evidence="10" id="KW-0963">Cytoplasm</keyword>
<evidence type="ECO:0000313" key="13">
    <source>
        <dbReference type="Proteomes" id="UP000060487"/>
    </source>
</evidence>
<dbReference type="PANTHER" id="PTHR13932:SF5">
    <property type="entry name" value="RADICAL S-ADENOSYL METHIONINE DOMAIN-CONTAINING PROTEIN 1, MITOCHONDRIAL"/>
    <property type="match status" value="1"/>
</dbReference>
<dbReference type="Pfam" id="PF06969">
    <property type="entry name" value="HemN_C"/>
    <property type="match status" value="1"/>
</dbReference>
<name>A0ABR5SEA3_9BACT</name>
<comment type="caution">
    <text evidence="12">The sequence shown here is derived from an EMBL/GenBank/DDBJ whole genome shotgun (WGS) entry which is preliminary data.</text>
</comment>
<dbReference type="NCBIfam" id="TIGR00539">
    <property type="entry name" value="hemN_rel"/>
    <property type="match status" value="1"/>
</dbReference>
<evidence type="ECO:0000256" key="1">
    <source>
        <dbReference type="ARBA" id="ARBA00001966"/>
    </source>
</evidence>
<keyword evidence="5 10" id="KW-0949">S-adenosyl-L-methionine</keyword>
<dbReference type="InterPro" id="IPR010723">
    <property type="entry name" value="HemN_C"/>
</dbReference>
<evidence type="ECO:0000256" key="10">
    <source>
        <dbReference type="RuleBase" id="RU364116"/>
    </source>
</evidence>
<feature type="domain" description="Radical SAM core" evidence="11">
    <location>
        <begin position="12"/>
        <end position="245"/>
    </location>
</feature>
<keyword evidence="7 10" id="KW-0408">Iron</keyword>
<evidence type="ECO:0000256" key="3">
    <source>
        <dbReference type="ARBA" id="ARBA00017228"/>
    </source>
</evidence>
<keyword evidence="10" id="KW-0004">4Fe-4S</keyword>
<evidence type="ECO:0000259" key="11">
    <source>
        <dbReference type="PROSITE" id="PS51918"/>
    </source>
</evidence>
<evidence type="ECO:0000256" key="7">
    <source>
        <dbReference type="ARBA" id="ARBA00023004"/>
    </source>
</evidence>
<evidence type="ECO:0000256" key="9">
    <source>
        <dbReference type="ARBA" id="ARBA00023186"/>
    </source>
</evidence>
<dbReference type="EMBL" id="LNQR01000083">
    <property type="protein sequence ID" value="KWT82798.1"/>
    <property type="molecule type" value="Genomic_DNA"/>
</dbReference>
<dbReference type="PANTHER" id="PTHR13932">
    <property type="entry name" value="COPROPORPHYRINIGEN III OXIDASE"/>
    <property type="match status" value="1"/>
</dbReference>
<dbReference type="RefSeq" id="WP_085052986.1">
    <property type="nucleotide sequence ID" value="NZ_LNQR01000083.1"/>
</dbReference>
<dbReference type="GO" id="GO:0016491">
    <property type="term" value="F:oxidoreductase activity"/>
    <property type="evidence" value="ECO:0007669"/>
    <property type="project" value="UniProtKB-KW"/>
</dbReference>
<comment type="function">
    <text evidence="10">Probably acts as a heme chaperone, transferring heme to an unknown acceptor. Binds one molecule of heme per monomer, possibly covalently. Binds 1 [4Fe-4S] cluster. The cluster is coordinated with 3 cysteines and an exchangeable S-adenosyl-L-methionine.</text>
</comment>
<accession>A0ABR5SEA3</accession>
<dbReference type="InterPro" id="IPR013785">
    <property type="entry name" value="Aldolase_TIM"/>
</dbReference>
<evidence type="ECO:0000256" key="2">
    <source>
        <dbReference type="ARBA" id="ARBA00006100"/>
    </source>
</evidence>
<organism evidence="12 13">
    <name type="scientific">Candidatus Magnetominusculus xianensis</name>
    <dbReference type="NCBI Taxonomy" id="1748249"/>
    <lineage>
        <taxon>Bacteria</taxon>
        <taxon>Pseudomonadati</taxon>
        <taxon>Nitrospirota</taxon>
        <taxon>Nitrospiria</taxon>
        <taxon>Nitrospirales</taxon>
        <taxon>Nitrospiraceae</taxon>
        <taxon>Candidatus Magnetominusculus</taxon>
    </lineage>
</organism>
<dbReference type="InterPro" id="IPR034505">
    <property type="entry name" value="Coproporphyrinogen-III_oxidase"/>
</dbReference>
<proteinExistence type="inferred from homology"/>
<dbReference type="SFLD" id="SFLDG01065">
    <property type="entry name" value="anaerobic_coproporphyrinogen-I"/>
    <property type="match status" value="1"/>
</dbReference>
<gene>
    <name evidence="12" type="ORF">ASN18_2387</name>
</gene>
<dbReference type="Gene3D" id="3.20.20.70">
    <property type="entry name" value="Aldolase class I"/>
    <property type="match status" value="1"/>
</dbReference>
<dbReference type="InterPro" id="IPR058240">
    <property type="entry name" value="rSAM_sf"/>
</dbReference>
<keyword evidence="6 10" id="KW-0479">Metal-binding</keyword>
<dbReference type="SMART" id="SM00729">
    <property type="entry name" value="Elp3"/>
    <property type="match status" value="1"/>
</dbReference>
<dbReference type="SUPFAM" id="SSF102114">
    <property type="entry name" value="Radical SAM enzymes"/>
    <property type="match status" value="1"/>
</dbReference>
<keyword evidence="9 10" id="KW-0143">Chaperone</keyword>
<evidence type="ECO:0000256" key="5">
    <source>
        <dbReference type="ARBA" id="ARBA00022691"/>
    </source>
</evidence>
<dbReference type="SFLD" id="SFLDF00288">
    <property type="entry name" value="HemN-like__clustered_with_nucl"/>
    <property type="match status" value="1"/>
</dbReference>
<keyword evidence="8 10" id="KW-0411">Iron-sulfur</keyword>
<dbReference type="InterPro" id="IPR007197">
    <property type="entry name" value="rSAM"/>
</dbReference>
<comment type="subcellular location">
    <subcellularLocation>
        <location evidence="10">Cytoplasm</location>
    </subcellularLocation>
</comment>
<protein>
    <recommendedName>
        <fullName evidence="3 10">Heme chaperone HemW</fullName>
    </recommendedName>
</protein>
<dbReference type="Proteomes" id="UP000060487">
    <property type="component" value="Unassembled WGS sequence"/>
</dbReference>
<sequence length="385" mass="43183">MLTKRGRYVNRRRRDHIGSLYIHIPFCLRKCPYCDFFSIPYETEIENRYVSALRRELTLRKDEIGTLKTIYIGGGTPSVFEAGSIARLLEFINNNFTIEGSAELTLEVNPSSVDDEKLRSLRQAGINRISMGVQSFDNAELKSLGRLHDSQGAANALDIIKKYFVNFSIDLIYGLEGQSTSCWIRNIRTALSFSPPHISAYELTPEEGTPFGRRVKSGQAALPCEDDIAAMYDSAAELFNSAGLCHYEISNFAAEGFQCRHNQNYWRREFYTGIGAGAHSHLNIPAGKPVRSSNVADVEQYLTAVEHDTLPVYEHMIIDSRERLKEDIFLGLRTSEGIHIDKLAGITISGLIENGLATLDESSFRLTRKGFLVSNRIIGSLIDQL</sequence>
<keyword evidence="13" id="KW-1185">Reference proteome</keyword>
<dbReference type="SFLD" id="SFLDS00029">
    <property type="entry name" value="Radical_SAM"/>
    <property type="match status" value="1"/>
</dbReference>
<dbReference type="PROSITE" id="PS51918">
    <property type="entry name" value="RADICAL_SAM"/>
    <property type="match status" value="1"/>
</dbReference>
<comment type="cofactor">
    <cofactor evidence="1">
        <name>[4Fe-4S] cluster</name>
        <dbReference type="ChEBI" id="CHEBI:49883"/>
    </cofactor>
</comment>
<dbReference type="SFLD" id="SFLDF00562">
    <property type="entry name" value="HemN-like__clustered_with_heat"/>
    <property type="match status" value="1"/>
</dbReference>
<evidence type="ECO:0000256" key="6">
    <source>
        <dbReference type="ARBA" id="ARBA00022723"/>
    </source>
</evidence>
<dbReference type="InterPro" id="IPR006638">
    <property type="entry name" value="Elp3/MiaA/NifB-like_rSAM"/>
</dbReference>
<evidence type="ECO:0000256" key="8">
    <source>
        <dbReference type="ARBA" id="ARBA00023014"/>
    </source>
</evidence>
<comment type="similarity">
    <text evidence="2">Belongs to the anaerobic coproporphyrinogen-III oxidase family. HemW subfamily.</text>
</comment>
<dbReference type="CDD" id="cd01335">
    <property type="entry name" value="Radical_SAM"/>
    <property type="match status" value="1"/>
</dbReference>
<dbReference type="SFLD" id="SFLDG01082">
    <property type="entry name" value="B12-binding_domain_containing"/>
    <property type="match status" value="1"/>
</dbReference>
<evidence type="ECO:0000313" key="12">
    <source>
        <dbReference type="EMBL" id="KWT82798.1"/>
    </source>
</evidence>
<keyword evidence="4 10" id="KW-0349">Heme</keyword>